<dbReference type="FunFam" id="3.40.1030.10:FF:000002">
    <property type="entry name" value="Anthranilate phosphoribosyltransferase"/>
    <property type="match status" value="1"/>
</dbReference>
<feature type="binding site" evidence="9">
    <location>
        <position position="94"/>
    </location>
    <ligand>
        <name>Mg(2+)</name>
        <dbReference type="ChEBI" id="CHEBI:18420"/>
        <label>1</label>
    </ligand>
</feature>
<protein>
    <recommendedName>
        <fullName evidence="9">Anthranilate phosphoribosyltransferase</fullName>
        <ecNumber evidence="9">2.4.2.18</ecNumber>
    </recommendedName>
</protein>
<comment type="function">
    <text evidence="9">Catalyzes the transfer of the phosphoribosyl group of 5-phosphorylribose-1-pyrophosphate (PRPP) to anthranilate to yield N-(5'-phosphoribosyl)-anthranilate (PRA).</text>
</comment>
<proteinExistence type="inferred from homology"/>
<keyword evidence="3 9" id="KW-0328">Glycosyltransferase</keyword>
<evidence type="ECO:0000256" key="8">
    <source>
        <dbReference type="ARBA" id="ARBA00061188"/>
    </source>
</evidence>
<feature type="binding site" evidence="9">
    <location>
        <begin position="85"/>
        <end position="86"/>
    </location>
    <ligand>
        <name>5-phospho-alpha-D-ribose 1-diphosphate</name>
        <dbReference type="ChEBI" id="CHEBI:58017"/>
    </ligand>
</feature>
<evidence type="ECO:0000256" key="9">
    <source>
        <dbReference type="HAMAP-Rule" id="MF_00211"/>
    </source>
</evidence>
<evidence type="ECO:0000313" key="13">
    <source>
        <dbReference type="Proteomes" id="UP000182798"/>
    </source>
</evidence>
<evidence type="ECO:0000256" key="1">
    <source>
        <dbReference type="ARBA" id="ARBA00004907"/>
    </source>
</evidence>
<evidence type="ECO:0000256" key="5">
    <source>
        <dbReference type="ARBA" id="ARBA00022822"/>
    </source>
</evidence>
<dbReference type="AlphaFoldDB" id="A0A1J5UL91"/>
<feature type="binding site" evidence="9">
    <location>
        <position position="122"/>
    </location>
    <ligand>
        <name>5-phospho-alpha-D-ribose 1-diphosphate</name>
        <dbReference type="ChEBI" id="CHEBI:58017"/>
    </ligand>
</feature>
<gene>
    <name evidence="9" type="primary">trpD</name>
    <name evidence="12" type="ORF">BGC33_12425</name>
</gene>
<dbReference type="Pfam" id="PF00591">
    <property type="entry name" value="Glycos_transf_3"/>
    <property type="match status" value="1"/>
</dbReference>
<dbReference type="GO" id="GO:0005829">
    <property type="term" value="C:cytosol"/>
    <property type="evidence" value="ECO:0007669"/>
    <property type="project" value="TreeGrafter"/>
</dbReference>
<feature type="binding site" evidence="9">
    <location>
        <position position="82"/>
    </location>
    <ligand>
        <name>anthranilate</name>
        <dbReference type="ChEBI" id="CHEBI:16567"/>
        <label>1</label>
    </ligand>
</feature>
<comment type="pathway">
    <text evidence="1 9">Amino-acid biosynthesis; L-tryptophan biosynthesis; L-tryptophan from chorismate: step 2/5.</text>
</comment>
<comment type="subunit">
    <text evidence="9">Homodimer.</text>
</comment>
<dbReference type="Pfam" id="PF02885">
    <property type="entry name" value="Glycos_trans_3N"/>
    <property type="match status" value="1"/>
</dbReference>
<dbReference type="SUPFAM" id="SSF52418">
    <property type="entry name" value="Nucleoside phosphorylase/phosphoribosyltransferase catalytic domain"/>
    <property type="match status" value="1"/>
</dbReference>
<dbReference type="GO" id="GO:0000162">
    <property type="term" value="P:L-tryptophan biosynthetic process"/>
    <property type="evidence" value="ECO:0007669"/>
    <property type="project" value="UniProtKB-UniRule"/>
</dbReference>
<comment type="similarity">
    <text evidence="9">Belongs to the anthranilate phosphoribosyltransferase family.</text>
</comment>
<reference evidence="13" key="1">
    <citation type="submission" date="2016-09" db="EMBL/GenBank/DDBJ databases">
        <title>Genome Sequence of Bathymodiolus thermophilus sulfur-oxidizing gill endosymbiont.</title>
        <authorList>
            <person name="Ponnudurai R."/>
            <person name="Kleiner M."/>
            <person name="Sayavedra L."/>
            <person name="Thuermer A."/>
            <person name="Felbeck H."/>
            <person name="Schlueter R."/>
            <person name="Schweder T."/>
            <person name="Markert S."/>
        </authorList>
    </citation>
    <scope>NUCLEOTIDE SEQUENCE [LARGE SCALE GENOMIC DNA]</scope>
    <source>
        <strain evidence="13">BAT/CrabSpa'14</strain>
    </source>
</reference>
<feature type="binding site" evidence="9">
    <location>
        <begin position="92"/>
        <end position="95"/>
    </location>
    <ligand>
        <name>5-phospho-alpha-D-ribose 1-diphosphate</name>
        <dbReference type="ChEBI" id="CHEBI:58017"/>
    </ligand>
</feature>
<evidence type="ECO:0000256" key="6">
    <source>
        <dbReference type="ARBA" id="ARBA00023141"/>
    </source>
</evidence>
<accession>A0A1J5UL91</accession>
<evidence type="ECO:0000256" key="7">
    <source>
        <dbReference type="ARBA" id="ARBA00052328"/>
    </source>
</evidence>
<dbReference type="HAMAP" id="MF_00211">
    <property type="entry name" value="TrpD"/>
    <property type="match status" value="1"/>
</dbReference>
<feature type="domain" description="Glycosyl transferase family 3" evidence="10">
    <location>
        <begin position="75"/>
        <end position="325"/>
    </location>
</feature>
<feature type="binding site" evidence="9">
    <location>
        <begin position="110"/>
        <end position="118"/>
    </location>
    <ligand>
        <name>5-phospho-alpha-D-ribose 1-diphosphate</name>
        <dbReference type="ChEBI" id="CHEBI:58017"/>
    </ligand>
</feature>
<dbReference type="GO" id="GO:0000287">
    <property type="term" value="F:magnesium ion binding"/>
    <property type="evidence" value="ECO:0007669"/>
    <property type="project" value="UniProtKB-UniRule"/>
</dbReference>
<comment type="cofactor">
    <cofactor evidence="9">
        <name>Mg(2+)</name>
        <dbReference type="ChEBI" id="CHEBI:18420"/>
    </cofactor>
    <text evidence="9">Binds 2 magnesium ions per monomer.</text>
</comment>
<keyword evidence="9" id="KW-0460">Magnesium</keyword>
<feature type="domain" description="Glycosyl transferase family 3 N-terminal" evidence="11">
    <location>
        <begin position="4"/>
        <end position="65"/>
    </location>
</feature>
<organism evidence="12 13">
    <name type="scientific">Bathymodiolus thermophilus thioautotrophic gill symbiont</name>
    <dbReference type="NCBI Taxonomy" id="2360"/>
    <lineage>
        <taxon>Bacteria</taxon>
        <taxon>Pseudomonadati</taxon>
        <taxon>Pseudomonadota</taxon>
        <taxon>Gammaproteobacteria</taxon>
        <taxon>sulfur-oxidizing symbionts</taxon>
    </lineage>
</organism>
<keyword evidence="9" id="KW-0479">Metal-binding</keyword>
<comment type="caution">
    <text evidence="12">The sequence shown here is derived from an EMBL/GenBank/DDBJ whole genome shotgun (WGS) entry which is preliminary data.</text>
</comment>
<dbReference type="UniPathway" id="UPA00035">
    <property type="reaction ID" value="UER00041"/>
</dbReference>
<comment type="catalytic activity">
    <reaction evidence="7 9">
        <text>N-(5-phospho-beta-D-ribosyl)anthranilate + diphosphate = 5-phospho-alpha-D-ribose 1-diphosphate + anthranilate</text>
        <dbReference type="Rhea" id="RHEA:11768"/>
        <dbReference type="ChEBI" id="CHEBI:16567"/>
        <dbReference type="ChEBI" id="CHEBI:18277"/>
        <dbReference type="ChEBI" id="CHEBI:33019"/>
        <dbReference type="ChEBI" id="CHEBI:58017"/>
        <dbReference type="EC" id="2.4.2.18"/>
    </reaction>
</comment>
<dbReference type="GO" id="GO:0004048">
    <property type="term" value="F:anthranilate phosphoribosyltransferase activity"/>
    <property type="evidence" value="ECO:0007669"/>
    <property type="project" value="UniProtKB-UniRule"/>
</dbReference>
<dbReference type="Proteomes" id="UP000182798">
    <property type="component" value="Unassembled WGS sequence"/>
</dbReference>
<feature type="binding site" evidence="9">
    <location>
        <position position="227"/>
    </location>
    <ligand>
        <name>Mg(2+)</name>
        <dbReference type="ChEBI" id="CHEBI:18420"/>
        <label>2</label>
    </ligand>
</feature>
<dbReference type="Gene3D" id="3.40.1030.10">
    <property type="entry name" value="Nucleoside phosphorylase/phosphoribosyltransferase catalytic domain"/>
    <property type="match status" value="1"/>
</dbReference>
<dbReference type="OrthoDB" id="9806430at2"/>
<comment type="caution">
    <text evidence="9">Lacks conserved residue(s) required for the propagation of feature annotation.</text>
</comment>
<evidence type="ECO:0000256" key="3">
    <source>
        <dbReference type="ARBA" id="ARBA00022676"/>
    </source>
</evidence>
<dbReference type="InterPro" id="IPR017459">
    <property type="entry name" value="Glycosyl_Trfase_fam3_N_dom"/>
</dbReference>
<feature type="binding site" evidence="9">
    <location>
        <position position="228"/>
    </location>
    <ligand>
        <name>Mg(2+)</name>
        <dbReference type="ChEBI" id="CHEBI:18420"/>
        <label>2</label>
    </ligand>
</feature>
<evidence type="ECO:0000313" key="12">
    <source>
        <dbReference type="EMBL" id="OIR25023.1"/>
    </source>
</evidence>
<dbReference type="RefSeq" id="WP_071563908.1">
    <property type="nucleotide sequence ID" value="NZ_MIQH01000431.1"/>
</dbReference>
<evidence type="ECO:0000256" key="4">
    <source>
        <dbReference type="ARBA" id="ARBA00022679"/>
    </source>
</evidence>
<evidence type="ECO:0000259" key="11">
    <source>
        <dbReference type="Pfam" id="PF02885"/>
    </source>
</evidence>
<dbReference type="EMBL" id="MIQH01000431">
    <property type="protein sequence ID" value="OIR25023.1"/>
    <property type="molecule type" value="Genomic_DNA"/>
</dbReference>
<dbReference type="SUPFAM" id="SSF47648">
    <property type="entry name" value="Nucleoside phosphorylase/phosphoribosyltransferase N-terminal domain"/>
    <property type="match status" value="1"/>
</dbReference>
<evidence type="ECO:0000259" key="10">
    <source>
        <dbReference type="Pfam" id="PF00591"/>
    </source>
</evidence>
<dbReference type="InterPro" id="IPR000312">
    <property type="entry name" value="Glycosyl_Trfase_fam3"/>
</dbReference>
<dbReference type="EC" id="2.4.2.18" evidence="9"/>
<keyword evidence="2 9" id="KW-0028">Amino-acid biosynthesis</keyword>
<name>A0A1J5UL91_9GAMM</name>
<feature type="binding site" evidence="9">
    <location>
        <position position="168"/>
    </location>
    <ligand>
        <name>anthranilate</name>
        <dbReference type="ChEBI" id="CHEBI:16567"/>
        <label>2</label>
    </ligand>
</feature>
<dbReference type="Gene3D" id="1.20.970.10">
    <property type="entry name" value="Transferase, Pyrimidine Nucleoside Phosphorylase, Chain C"/>
    <property type="match status" value="1"/>
</dbReference>
<keyword evidence="6 9" id="KW-0057">Aromatic amino acid biosynthesis</keyword>
<dbReference type="InterPro" id="IPR035902">
    <property type="entry name" value="Nuc_phospho_transferase"/>
</dbReference>
<feature type="binding site" evidence="9">
    <location>
        <position position="113"/>
    </location>
    <ligand>
        <name>anthranilate</name>
        <dbReference type="ChEBI" id="CHEBI:16567"/>
        <label>1</label>
    </ligand>
</feature>
<dbReference type="InterPro" id="IPR005940">
    <property type="entry name" value="Anthranilate_Pribosyl_Tfrase"/>
</dbReference>
<sequence length="339" mass="35042">MNIQEAIKAVIAKQDLTEDEMSAVMNDIMTGKTQEAQIGGFLVGLSIKGATVIEITAAAKVMRSLASSVTVHDPKHLVDTCGTGGDGLGLFNISTACAFVVAAAGAQVAKHGNRSISSKSGSADVLEAAGVNLEMTAEAIGKSVEKIGVGFMFAPAHHSAMKHAIGARKALAVRTIFNVLGPLTNPAKAPHQVMGVYDKALVEPIANVLKSLGSKHVMVVHSKDGLDEISIADDTFVAELKNDKITTYTINPTEFGLSLGNLDDIKAEDADSSLTLIQQALDGKDGAAKDIIALNAGAAIYVSGVADSLPAGINKAIKILNSGAAHQKLDDFVKESTGC</sequence>
<dbReference type="PANTHER" id="PTHR43285">
    <property type="entry name" value="ANTHRANILATE PHOSPHORIBOSYLTRANSFERASE"/>
    <property type="match status" value="1"/>
</dbReference>
<keyword evidence="4 9" id="KW-0808">Transferase</keyword>
<dbReference type="NCBIfam" id="TIGR01245">
    <property type="entry name" value="trpD"/>
    <property type="match status" value="1"/>
</dbReference>
<keyword evidence="5 9" id="KW-0822">Tryptophan biosynthesis</keyword>
<feature type="binding site" evidence="9">
    <location>
        <position position="82"/>
    </location>
    <ligand>
        <name>5-phospho-alpha-D-ribose 1-diphosphate</name>
        <dbReference type="ChEBI" id="CHEBI:58017"/>
    </ligand>
</feature>
<evidence type="ECO:0000256" key="2">
    <source>
        <dbReference type="ARBA" id="ARBA00022605"/>
    </source>
</evidence>
<dbReference type="PANTHER" id="PTHR43285:SF2">
    <property type="entry name" value="ANTHRANILATE PHOSPHORIBOSYLTRANSFERASE"/>
    <property type="match status" value="1"/>
</dbReference>
<comment type="similarity">
    <text evidence="8">In the C-terminal section; belongs to the anthranilate phosphoribosyltransferase family.</text>
</comment>
<feature type="binding site" evidence="9">
    <location>
        <position position="228"/>
    </location>
    <ligand>
        <name>Mg(2+)</name>
        <dbReference type="ChEBI" id="CHEBI:18420"/>
        <label>1</label>
    </ligand>
</feature>
<dbReference type="InterPro" id="IPR036320">
    <property type="entry name" value="Glycosyl_Trfase_fam3_N_dom_sf"/>
</dbReference>